<proteinExistence type="predicted"/>
<dbReference type="PROSITE" id="PS51257">
    <property type="entry name" value="PROKAR_LIPOPROTEIN"/>
    <property type="match status" value="1"/>
</dbReference>
<organism evidence="3">
    <name type="scientific">Cuerna arida</name>
    <dbReference type="NCBI Taxonomy" id="1464854"/>
    <lineage>
        <taxon>Eukaryota</taxon>
        <taxon>Metazoa</taxon>
        <taxon>Ecdysozoa</taxon>
        <taxon>Arthropoda</taxon>
        <taxon>Hexapoda</taxon>
        <taxon>Insecta</taxon>
        <taxon>Pterygota</taxon>
        <taxon>Neoptera</taxon>
        <taxon>Paraneoptera</taxon>
        <taxon>Hemiptera</taxon>
        <taxon>Auchenorrhyncha</taxon>
        <taxon>Membracoidea</taxon>
        <taxon>Cicadellidae</taxon>
        <taxon>Cicadellinae</taxon>
        <taxon>Proconiini</taxon>
        <taxon>Cuerna</taxon>
    </lineage>
</organism>
<reference evidence="3" key="1">
    <citation type="submission" date="2015-11" db="EMBL/GenBank/DDBJ databases">
        <title>De novo transcriptome assembly of four potential Pierce s Disease insect vectors from Arizona vineyards.</title>
        <authorList>
            <person name="Tassone E.E."/>
        </authorList>
    </citation>
    <scope>NUCLEOTIDE SEQUENCE</scope>
</reference>
<name>A0A1B6GFK3_9HEMI</name>
<feature type="domain" description="Chitin-binding type-2" evidence="2">
    <location>
        <begin position="90"/>
        <end position="150"/>
    </location>
</feature>
<keyword evidence="1" id="KW-0732">Signal</keyword>
<sequence length="156" mass="15864">MLRNLTPVLLLLVCGVVGCQAQVNATLNCLTCTSYTVSLGTVNITLSCPAGTVCGIPAASNSSASNTTAASNTTTASTTSICSAANTCNNVVCDHYAVFPSPTNCQQYYVCRYRPSLAAYALSTVTCPGASRFNVNTGKCTLSSSVVCSTTTSSAG</sequence>
<feature type="chain" id="PRO_5008583512" description="Chitin-binding type-2 domain-containing protein" evidence="1">
    <location>
        <begin position="22"/>
        <end position="156"/>
    </location>
</feature>
<protein>
    <recommendedName>
        <fullName evidence="2">Chitin-binding type-2 domain-containing protein</fullName>
    </recommendedName>
</protein>
<dbReference type="AlphaFoldDB" id="A0A1B6GFK3"/>
<gene>
    <name evidence="3" type="ORF">g.9733</name>
</gene>
<dbReference type="SUPFAM" id="SSF57625">
    <property type="entry name" value="Invertebrate chitin-binding proteins"/>
    <property type="match status" value="1"/>
</dbReference>
<dbReference type="EMBL" id="GECZ01008579">
    <property type="protein sequence ID" value="JAS61190.1"/>
    <property type="molecule type" value="Transcribed_RNA"/>
</dbReference>
<evidence type="ECO:0000256" key="1">
    <source>
        <dbReference type="SAM" id="SignalP"/>
    </source>
</evidence>
<evidence type="ECO:0000259" key="2">
    <source>
        <dbReference type="PROSITE" id="PS50940"/>
    </source>
</evidence>
<dbReference type="InterPro" id="IPR036508">
    <property type="entry name" value="Chitin-bd_dom_sf"/>
</dbReference>
<feature type="signal peptide" evidence="1">
    <location>
        <begin position="1"/>
        <end position="21"/>
    </location>
</feature>
<dbReference type="PROSITE" id="PS50940">
    <property type="entry name" value="CHIT_BIND_II"/>
    <property type="match status" value="1"/>
</dbReference>
<dbReference type="InterPro" id="IPR002557">
    <property type="entry name" value="Chitin-bd_dom"/>
</dbReference>
<dbReference type="Pfam" id="PF01607">
    <property type="entry name" value="CBM_14"/>
    <property type="match status" value="1"/>
</dbReference>
<evidence type="ECO:0000313" key="3">
    <source>
        <dbReference type="EMBL" id="JAS61190.1"/>
    </source>
</evidence>
<dbReference type="GO" id="GO:0005576">
    <property type="term" value="C:extracellular region"/>
    <property type="evidence" value="ECO:0007669"/>
    <property type="project" value="InterPro"/>
</dbReference>
<accession>A0A1B6GFK3</accession>
<dbReference type="Gene3D" id="2.170.140.10">
    <property type="entry name" value="Chitin binding domain"/>
    <property type="match status" value="1"/>
</dbReference>
<dbReference type="GO" id="GO:0008061">
    <property type="term" value="F:chitin binding"/>
    <property type="evidence" value="ECO:0007669"/>
    <property type="project" value="InterPro"/>
</dbReference>